<keyword evidence="1" id="KW-1185">Reference proteome</keyword>
<accession>A0A915J6Y8</accession>
<dbReference type="Proteomes" id="UP000887565">
    <property type="component" value="Unplaced"/>
</dbReference>
<name>A0A915J6Y8_ROMCU</name>
<dbReference type="AlphaFoldDB" id="A0A915J6Y8"/>
<sequence length="154" mass="17759">MSVERNIRYELLARLCPNSTEFELSKIILNYCIQSNQQVISTVLKKALLYTLHQIWHTKPILKRSLYVPRNITAQKRRSKNIRTIVQCVQVPTASKTVRYKDDITFTATEGMYELSTDDKKDHLENASLTHSFYCMILLGKSAVVSDLLSFSPM</sequence>
<organism evidence="1 2">
    <name type="scientific">Romanomermis culicivorax</name>
    <name type="common">Nematode worm</name>
    <dbReference type="NCBI Taxonomy" id="13658"/>
    <lineage>
        <taxon>Eukaryota</taxon>
        <taxon>Metazoa</taxon>
        <taxon>Ecdysozoa</taxon>
        <taxon>Nematoda</taxon>
        <taxon>Enoplea</taxon>
        <taxon>Dorylaimia</taxon>
        <taxon>Mermithida</taxon>
        <taxon>Mermithoidea</taxon>
        <taxon>Mermithidae</taxon>
        <taxon>Romanomermis</taxon>
    </lineage>
</organism>
<evidence type="ECO:0000313" key="2">
    <source>
        <dbReference type="WBParaSite" id="nRc.2.0.1.t21503-RA"/>
    </source>
</evidence>
<protein>
    <submittedName>
        <fullName evidence="2">Uncharacterized protein</fullName>
    </submittedName>
</protein>
<dbReference type="WBParaSite" id="nRc.2.0.1.t21503-RA">
    <property type="protein sequence ID" value="nRc.2.0.1.t21503-RA"/>
    <property type="gene ID" value="nRc.2.0.1.g21503"/>
</dbReference>
<evidence type="ECO:0000313" key="1">
    <source>
        <dbReference type="Proteomes" id="UP000887565"/>
    </source>
</evidence>
<reference evidence="2" key="1">
    <citation type="submission" date="2022-11" db="UniProtKB">
        <authorList>
            <consortium name="WormBaseParasite"/>
        </authorList>
    </citation>
    <scope>IDENTIFICATION</scope>
</reference>
<proteinExistence type="predicted"/>